<dbReference type="OrthoDB" id="974751at2"/>
<feature type="chain" id="PRO_5018967556" description="Cadherin domain-containing protein" evidence="1">
    <location>
        <begin position="19"/>
        <end position="412"/>
    </location>
</feature>
<protein>
    <recommendedName>
        <fullName evidence="4">Cadherin domain-containing protein</fullName>
    </recommendedName>
</protein>
<evidence type="ECO:0000313" key="2">
    <source>
        <dbReference type="EMBL" id="AZQ64170.1"/>
    </source>
</evidence>
<evidence type="ECO:0000256" key="1">
    <source>
        <dbReference type="SAM" id="SignalP"/>
    </source>
</evidence>
<reference evidence="2 3" key="1">
    <citation type="submission" date="2018-12" db="EMBL/GenBank/DDBJ databases">
        <title>Flammeovirga pectinis sp. nov., isolated from the gut of the Korean scallop, Patinopecten yessoensis.</title>
        <authorList>
            <person name="Bae J.-W."/>
            <person name="Jeong Y.-S."/>
            <person name="Kang W."/>
        </authorList>
    </citation>
    <scope>NUCLEOTIDE SEQUENCE [LARGE SCALE GENOMIC DNA]</scope>
    <source>
        <strain evidence="2 3">L12M1</strain>
    </source>
</reference>
<proteinExistence type="predicted"/>
<organism evidence="2 3">
    <name type="scientific">Flammeovirga pectinis</name>
    <dbReference type="NCBI Taxonomy" id="2494373"/>
    <lineage>
        <taxon>Bacteria</taxon>
        <taxon>Pseudomonadati</taxon>
        <taxon>Bacteroidota</taxon>
        <taxon>Cytophagia</taxon>
        <taxon>Cytophagales</taxon>
        <taxon>Flammeovirgaceae</taxon>
        <taxon>Flammeovirga</taxon>
    </lineage>
</organism>
<keyword evidence="3" id="KW-1185">Reference proteome</keyword>
<evidence type="ECO:0000313" key="3">
    <source>
        <dbReference type="Proteomes" id="UP000267268"/>
    </source>
</evidence>
<sequence length="412" mass="46701">MRFLLLFFLLTISLSTAAFDIVSSADAFCIDNAPSEVFLFLNHEQEESFFSIEGLEDFGTLAQVDVISPISTRLTITVDKANLKEQLYTLTVFMEGDNNLITSNTLTIDVFGKINREVLFDPNKDLVYSCTNVTINFKTQGDSVTKEVVRIYIDNKFYREQELVLDENNNGILENLQLDRLEEDSLNIQIFVESTRDFSCTNSFLIEDEELQVVPPMLKAVIDPNYTVSQTLYGEVTFSSNSINSDVQLWEIYENDKLLDTIEGYNNEDITYTFTTSNLEKGAVNPFKIYKVILKALDASSSDISCPSNSATLDNIEVPYFPRVKLPTAVTLTSNSNGDNQFRLLVRDNIEIRYCTVQIYSSSNQLVFESEDPEFIFGDNETLTSSLYTVLLTIEYEDNLKEAIQATFIVTP</sequence>
<dbReference type="AlphaFoldDB" id="A0A3S9P7J0"/>
<keyword evidence="1" id="KW-0732">Signal</keyword>
<name>A0A3S9P7J0_9BACT</name>
<dbReference type="Proteomes" id="UP000267268">
    <property type="component" value="Chromosome 1"/>
</dbReference>
<dbReference type="KEGG" id="fll:EI427_18640"/>
<feature type="signal peptide" evidence="1">
    <location>
        <begin position="1"/>
        <end position="18"/>
    </location>
</feature>
<dbReference type="RefSeq" id="WP_126617589.1">
    <property type="nucleotide sequence ID" value="NZ_CP034562.1"/>
</dbReference>
<accession>A0A3S9P7J0</accession>
<evidence type="ECO:0008006" key="4">
    <source>
        <dbReference type="Google" id="ProtNLM"/>
    </source>
</evidence>
<dbReference type="EMBL" id="CP034562">
    <property type="protein sequence ID" value="AZQ64170.1"/>
    <property type="molecule type" value="Genomic_DNA"/>
</dbReference>
<gene>
    <name evidence="2" type="ORF">EI427_18640</name>
</gene>